<feature type="transmembrane region" description="Helical" evidence="1">
    <location>
        <begin position="21"/>
        <end position="42"/>
    </location>
</feature>
<dbReference type="AlphaFoldDB" id="A0AAE3G669"/>
<organism evidence="2 3">
    <name type="scientific">Natronocella acetinitrilica</name>
    <dbReference type="NCBI Taxonomy" id="414046"/>
    <lineage>
        <taxon>Bacteria</taxon>
        <taxon>Pseudomonadati</taxon>
        <taxon>Pseudomonadota</taxon>
        <taxon>Gammaproteobacteria</taxon>
        <taxon>Chromatiales</taxon>
        <taxon>Ectothiorhodospiraceae</taxon>
        <taxon>Natronocella</taxon>
    </lineage>
</organism>
<dbReference type="InterPro" id="IPR032092">
    <property type="entry name" value="PilW"/>
</dbReference>
<dbReference type="InterPro" id="IPR012902">
    <property type="entry name" value="N_methyl_site"/>
</dbReference>
<name>A0AAE3G669_9GAMM</name>
<dbReference type="Pfam" id="PF07963">
    <property type="entry name" value="N_methyl"/>
    <property type="match status" value="1"/>
</dbReference>
<dbReference type="RefSeq" id="WP_253483328.1">
    <property type="nucleotide sequence ID" value="NZ_JALJXV010000010.1"/>
</dbReference>
<reference evidence="2" key="1">
    <citation type="submission" date="2022-03" db="EMBL/GenBank/DDBJ databases">
        <title>Genomic Encyclopedia of Type Strains, Phase III (KMG-III): the genomes of soil and plant-associated and newly described type strains.</title>
        <authorList>
            <person name="Whitman W."/>
        </authorList>
    </citation>
    <scope>NUCLEOTIDE SEQUENCE</scope>
    <source>
        <strain evidence="2">ANL 6-2</strain>
    </source>
</reference>
<protein>
    <submittedName>
        <fullName evidence="2">Type IV pilus assembly protein PilW</fullName>
    </submittedName>
</protein>
<proteinExistence type="predicted"/>
<dbReference type="Proteomes" id="UP001205843">
    <property type="component" value="Unassembled WGS sequence"/>
</dbReference>
<keyword evidence="1" id="KW-0812">Transmembrane</keyword>
<dbReference type="EMBL" id="JALJXV010000010">
    <property type="protein sequence ID" value="MCP1676630.1"/>
    <property type="molecule type" value="Genomic_DNA"/>
</dbReference>
<evidence type="ECO:0000313" key="3">
    <source>
        <dbReference type="Proteomes" id="UP001205843"/>
    </source>
</evidence>
<sequence>MIRQKRNRHVFRPAHQAGLSIVEIMVALLISSILLLGVVTIFSSTRQTYDVQQSLSRIQENGRFAQYFLQSEIRMAGFQGCSRFVSTAVKADPPPEDFFDGIDRPIFGEISTGGDAVEGTEVIYIRRAGATGIRLTGNMSGDNANIQVTDNRADFKAGDYLFIADCSNADLFRATNVSNETQGSTRLTIAHSSSMNTPLPGKSNANSLSKAYGEDAEVMRFESIRLFIRDTGRVDRDGEPILALARERLVGSGSSPQVVVEDLVEGIETMRAQYGVDTNGNGRINAFRTADQLNGADWEDVVTVRVAMVMRSERDRVVPESQTFRFNGAEVTPNDRRLRQVFDTTVTVRNRTR</sequence>
<dbReference type="GO" id="GO:0043683">
    <property type="term" value="P:type IV pilus assembly"/>
    <property type="evidence" value="ECO:0007669"/>
    <property type="project" value="InterPro"/>
</dbReference>
<gene>
    <name evidence="2" type="ORF">J2T57_003801</name>
</gene>
<evidence type="ECO:0000256" key="1">
    <source>
        <dbReference type="SAM" id="Phobius"/>
    </source>
</evidence>
<comment type="caution">
    <text evidence="2">The sequence shown here is derived from an EMBL/GenBank/DDBJ whole genome shotgun (WGS) entry which is preliminary data.</text>
</comment>
<evidence type="ECO:0000313" key="2">
    <source>
        <dbReference type="EMBL" id="MCP1676630.1"/>
    </source>
</evidence>
<dbReference type="Pfam" id="PF16074">
    <property type="entry name" value="PilW"/>
    <property type="match status" value="1"/>
</dbReference>
<accession>A0AAE3G669</accession>
<keyword evidence="1" id="KW-1133">Transmembrane helix</keyword>
<keyword evidence="3" id="KW-1185">Reference proteome</keyword>
<keyword evidence="1" id="KW-0472">Membrane</keyword>